<keyword evidence="5" id="KW-0547">Nucleotide-binding</keyword>
<dbReference type="Proteomes" id="UP000196125">
    <property type="component" value="Unassembled WGS sequence"/>
</dbReference>
<feature type="transmembrane region" description="Helical" evidence="9">
    <location>
        <begin position="241"/>
        <end position="264"/>
    </location>
</feature>
<evidence type="ECO:0000256" key="8">
    <source>
        <dbReference type="ARBA" id="ARBA00023136"/>
    </source>
</evidence>
<protein>
    <submittedName>
        <fullName evidence="12">ABC transporter ATP-binding protein</fullName>
    </submittedName>
    <submittedName>
        <fullName evidence="13">Iron import ATP-binding/permease protein IrtB</fullName>
        <ecNumber evidence="13">3.6.3.-</ecNumber>
    </submittedName>
</protein>
<feature type="transmembrane region" description="Helical" evidence="9">
    <location>
        <begin position="20"/>
        <end position="45"/>
    </location>
</feature>
<evidence type="ECO:0000313" key="13">
    <source>
        <dbReference type="EMBL" id="SMS01609.1"/>
    </source>
</evidence>
<evidence type="ECO:0000256" key="9">
    <source>
        <dbReference type="SAM" id="Phobius"/>
    </source>
</evidence>
<keyword evidence="8 9" id="KW-0472">Membrane</keyword>
<proteinExistence type="predicted"/>
<dbReference type="SUPFAM" id="SSF90123">
    <property type="entry name" value="ABC transporter transmembrane region"/>
    <property type="match status" value="1"/>
</dbReference>
<dbReference type="GO" id="GO:0034040">
    <property type="term" value="F:ATPase-coupled lipid transmembrane transporter activity"/>
    <property type="evidence" value="ECO:0007669"/>
    <property type="project" value="TreeGrafter"/>
</dbReference>
<dbReference type="InterPro" id="IPR003593">
    <property type="entry name" value="AAA+_ATPase"/>
</dbReference>
<dbReference type="EMBL" id="JAWRCO010000001">
    <property type="protein sequence ID" value="MDW6002263.1"/>
    <property type="molecule type" value="Genomic_DNA"/>
</dbReference>
<dbReference type="EC" id="3.6.3.-" evidence="13"/>
<dbReference type="SMART" id="SM00382">
    <property type="entry name" value="AAA"/>
    <property type="match status" value="1"/>
</dbReference>
<dbReference type="PROSITE" id="PS50929">
    <property type="entry name" value="ABC_TM1F"/>
    <property type="match status" value="1"/>
</dbReference>
<name>A0A1Y6IVB0_9VIBR</name>
<feature type="transmembrane region" description="Helical" evidence="9">
    <location>
        <begin position="127"/>
        <end position="152"/>
    </location>
</feature>
<dbReference type="PROSITE" id="PS50893">
    <property type="entry name" value="ABC_TRANSPORTER_2"/>
    <property type="match status" value="1"/>
</dbReference>
<dbReference type="InterPro" id="IPR036640">
    <property type="entry name" value="ABC1_TM_sf"/>
</dbReference>
<reference evidence="13 14" key="1">
    <citation type="submission" date="2017-05" db="EMBL/GenBank/DDBJ databases">
        <authorList>
            <person name="Song R."/>
            <person name="Chenine A.L."/>
            <person name="Ruprecht R.M."/>
        </authorList>
    </citation>
    <scope>NUCLEOTIDE SEQUENCE [LARGE SCALE GENOMIC DNA]</scope>
    <source>
        <strain evidence="13 14">CECT 7927</strain>
    </source>
</reference>
<gene>
    <name evidence="13" type="primary">irtB</name>
    <name evidence="12" type="ORF">SBX37_05165</name>
    <name evidence="13" type="ORF">VIM7927_02906</name>
</gene>
<evidence type="ECO:0000256" key="6">
    <source>
        <dbReference type="ARBA" id="ARBA00022840"/>
    </source>
</evidence>
<dbReference type="GO" id="GO:0005886">
    <property type="term" value="C:plasma membrane"/>
    <property type="evidence" value="ECO:0007669"/>
    <property type="project" value="UniProtKB-SubCell"/>
</dbReference>
<dbReference type="SUPFAM" id="SSF52540">
    <property type="entry name" value="P-loop containing nucleoside triphosphate hydrolases"/>
    <property type="match status" value="1"/>
</dbReference>
<dbReference type="InterPro" id="IPR027417">
    <property type="entry name" value="P-loop_NTPase"/>
</dbReference>
<dbReference type="PANTHER" id="PTHR24221:SF397">
    <property type="entry name" value="ABC TRANSPORTER, ATP-BINDING TRANSMEMBRANE PROTEIN"/>
    <property type="match status" value="1"/>
</dbReference>
<evidence type="ECO:0000256" key="7">
    <source>
        <dbReference type="ARBA" id="ARBA00022989"/>
    </source>
</evidence>
<dbReference type="InterPro" id="IPR003439">
    <property type="entry name" value="ABC_transporter-like_ATP-bd"/>
</dbReference>
<evidence type="ECO:0000313" key="15">
    <source>
        <dbReference type="Proteomes" id="UP001283366"/>
    </source>
</evidence>
<dbReference type="InterPro" id="IPR017871">
    <property type="entry name" value="ABC_transporter-like_CS"/>
</dbReference>
<keyword evidence="4 9" id="KW-0812">Transmembrane</keyword>
<dbReference type="Gene3D" id="1.20.1560.10">
    <property type="entry name" value="ABC transporter type 1, transmembrane domain"/>
    <property type="match status" value="2"/>
</dbReference>
<evidence type="ECO:0000313" key="14">
    <source>
        <dbReference type="Proteomes" id="UP000196125"/>
    </source>
</evidence>
<keyword evidence="15" id="KW-1185">Reference proteome</keyword>
<accession>A0A1Y6IVB0</accession>
<reference evidence="12 15" key="2">
    <citation type="submission" date="2023-11" db="EMBL/GenBank/DDBJ databases">
        <title>Plant-associative lifestyle of Vibrio porteresiae and its evolutionary dynamics.</title>
        <authorList>
            <person name="Rameshkumar N."/>
            <person name="Kirti K."/>
        </authorList>
    </citation>
    <scope>NUCLEOTIDE SEQUENCE [LARGE SCALE GENOMIC DNA]</scope>
    <source>
        <strain evidence="12 15">MSSRF38</strain>
    </source>
</reference>
<dbReference type="PANTHER" id="PTHR24221">
    <property type="entry name" value="ATP-BINDING CASSETTE SUB-FAMILY B"/>
    <property type="match status" value="1"/>
</dbReference>
<feature type="transmembrane region" description="Helical" evidence="9">
    <location>
        <begin position="57"/>
        <end position="74"/>
    </location>
</feature>
<dbReference type="OrthoDB" id="9806127at2"/>
<evidence type="ECO:0000256" key="5">
    <source>
        <dbReference type="ARBA" id="ARBA00022741"/>
    </source>
</evidence>
<evidence type="ECO:0000256" key="1">
    <source>
        <dbReference type="ARBA" id="ARBA00004651"/>
    </source>
</evidence>
<organism evidence="13 14">
    <name type="scientific">Vibrio mangrovi</name>
    <dbReference type="NCBI Taxonomy" id="474394"/>
    <lineage>
        <taxon>Bacteria</taxon>
        <taxon>Pseudomonadati</taxon>
        <taxon>Pseudomonadota</taxon>
        <taxon>Gammaproteobacteria</taxon>
        <taxon>Vibrionales</taxon>
        <taxon>Vibrionaceae</taxon>
        <taxon>Vibrio</taxon>
    </lineage>
</organism>
<keyword evidence="7 9" id="KW-1133">Transmembrane helix</keyword>
<feature type="domain" description="ABC transmembrane type-1" evidence="11">
    <location>
        <begin position="19"/>
        <end position="299"/>
    </location>
</feature>
<dbReference type="PROSITE" id="PS00211">
    <property type="entry name" value="ABC_TRANSPORTER_1"/>
    <property type="match status" value="1"/>
</dbReference>
<feature type="domain" description="ABC transporter" evidence="10">
    <location>
        <begin position="331"/>
        <end position="565"/>
    </location>
</feature>
<dbReference type="Pfam" id="PF00005">
    <property type="entry name" value="ABC_tran"/>
    <property type="match status" value="1"/>
</dbReference>
<evidence type="ECO:0000259" key="10">
    <source>
        <dbReference type="PROSITE" id="PS50893"/>
    </source>
</evidence>
<dbReference type="AlphaFoldDB" id="A0A1Y6IVB0"/>
<dbReference type="GO" id="GO:0005524">
    <property type="term" value="F:ATP binding"/>
    <property type="evidence" value="ECO:0007669"/>
    <property type="project" value="UniProtKB-KW"/>
</dbReference>
<sequence length="578" mass="64051">MYQALKKILGDEHTRQLNLYLVLVIGFSVIQGQALMMLVPALDALFRQDFAAMETHILYFAVAVMFGCFFHYQHTMQGFKLALVLLKNLHHRLGDHLMTLPMGWFSMEKIGRLSRSATNGSLSVTNIFVRLLASVVSGILTPLTIAFLMLFIDWRMGATLLLCAPVIYFTHKWCAKWIGEMEKSTDRAGVEASNRVVEFAGNQQVLRIFGLSQEGYQPLESALDSQNAAGGSMLSQTIPRLLVGGGVVQLSFIAHVIVGLTLVLHQELSPAELIALLALSARFTGPLAELAGKSGLLKMAVNDLTRLNEVFDEKPLTEPGKTRDITRPGEVNFEHVEFQYTDTQPVFSDFSLNIPARSMTAIVGSSGSGKTTLMRLIMRYFDVQQGRVMVGGVDVRQQTIQELFSQISLVMQNVYLFDDTLEANVRIGRPDAAPECIEEAMQLAGVNEVIRRLPNGSHTKVGEGGSLLSGGEKQRVAIARAILKNAPVIIFDEATAALDGENERVIQHAMHVLRQRATLIVITHNLSTITLADQIVVLEQGHIVQLGCHTELASRQGRYRDFWQERLKVREWRLATSG</sequence>
<keyword evidence="3" id="KW-1003">Cell membrane</keyword>
<evidence type="ECO:0000259" key="11">
    <source>
        <dbReference type="PROSITE" id="PS50929"/>
    </source>
</evidence>
<evidence type="ECO:0000313" key="12">
    <source>
        <dbReference type="EMBL" id="MDW6002263.1"/>
    </source>
</evidence>
<evidence type="ECO:0000256" key="3">
    <source>
        <dbReference type="ARBA" id="ARBA00022475"/>
    </source>
</evidence>
<dbReference type="FunFam" id="3.40.50.300:FF:000221">
    <property type="entry name" value="Multidrug ABC transporter ATP-binding protein"/>
    <property type="match status" value="1"/>
</dbReference>
<keyword evidence="6 13" id="KW-0067">ATP-binding</keyword>
<dbReference type="RefSeq" id="WP_087481631.1">
    <property type="nucleotide sequence ID" value="NZ_AP024883.1"/>
</dbReference>
<keyword evidence="13" id="KW-0378">Hydrolase</keyword>
<evidence type="ECO:0000256" key="4">
    <source>
        <dbReference type="ARBA" id="ARBA00022692"/>
    </source>
</evidence>
<dbReference type="EMBL" id="FXXI01000005">
    <property type="protein sequence ID" value="SMS01609.1"/>
    <property type="molecule type" value="Genomic_DNA"/>
</dbReference>
<evidence type="ECO:0000256" key="2">
    <source>
        <dbReference type="ARBA" id="ARBA00022448"/>
    </source>
</evidence>
<dbReference type="Gene3D" id="3.40.50.300">
    <property type="entry name" value="P-loop containing nucleotide triphosphate hydrolases"/>
    <property type="match status" value="1"/>
</dbReference>
<dbReference type="InterPro" id="IPR011527">
    <property type="entry name" value="ABC1_TM_dom"/>
</dbReference>
<dbReference type="GO" id="GO:0140359">
    <property type="term" value="F:ABC-type transporter activity"/>
    <property type="evidence" value="ECO:0007669"/>
    <property type="project" value="InterPro"/>
</dbReference>
<keyword evidence="2" id="KW-0813">Transport</keyword>
<dbReference type="InterPro" id="IPR039421">
    <property type="entry name" value="Type_1_exporter"/>
</dbReference>
<dbReference type="Proteomes" id="UP001283366">
    <property type="component" value="Unassembled WGS sequence"/>
</dbReference>
<comment type="subcellular location">
    <subcellularLocation>
        <location evidence="1">Cell membrane</location>
        <topology evidence="1">Multi-pass membrane protein</topology>
    </subcellularLocation>
</comment>
<dbReference type="Pfam" id="PF00664">
    <property type="entry name" value="ABC_membrane"/>
    <property type="match status" value="1"/>
</dbReference>
<dbReference type="GO" id="GO:0016887">
    <property type="term" value="F:ATP hydrolysis activity"/>
    <property type="evidence" value="ECO:0007669"/>
    <property type="project" value="InterPro"/>
</dbReference>